<feature type="region of interest" description="Disordered" evidence="1">
    <location>
        <begin position="1"/>
        <end position="20"/>
    </location>
</feature>
<feature type="compositionally biased region" description="Low complexity" evidence="1">
    <location>
        <begin position="1"/>
        <end position="16"/>
    </location>
</feature>
<reference evidence="2 3" key="1">
    <citation type="journal article" date="2019" name="Nat. Ecol. Evol.">
        <title>Megaphylogeny resolves global patterns of mushroom evolution.</title>
        <authorList>
            <person name="Varga T."/>
            <person name="Krizsan K."/>
            <person name="Foldi C."/>
            <person name="Dima B."/>
            <person name="Sanchez-Garcia M."/>
            <person name="Sanchez-Ramirez S."/>
            <person name="Szollosi G.J."/>
            <person name="Szarkandi J.G."/>
            <person name="Papp V."/>
            <person name="Albert L."/>
            <person name="Andreopoulos W."/>
            <person name="Angelini C."/>
            <person name="Antonin V."/>
            <person name="Barry K.W."/>
            <person name="Bougher N.L."/>
            <person name="Buchanan P."/>
            <person name="Buyck B."/>
            <person name="Bense V."/>
            <person name="Catcheside P."/>
            <person name="Chovatia M."/>
            <person name="Cooper J."/>
            <person name="Damon W."/>
            <person name="Desjardin D."/>
            <person name="Finy P."/>
            <person name="Geml J."/>
            <person name="Haridas S."/>
            <person name="Hughes K."/>
            <person name="Justo A."/>
            <person name="Karasinski D."/>
            <person name="Kautmanova I."/>
            <person name="Kiss B."/>
            <person name="Kocsube S."/>
            <person name="Kotiranta H."/>
            <person name="LaButti K.M."/>
            <person name="Lechner B.E."/>
            <person name="Liimatainen K."/>
            <person name="Lipzen A."/>
            <person name="Lukacs Z."/>
            <person name="Mihaltcheva S."/>
            <person name="Morgado L.N."/>
            <person name="Niskanen T."/>
            <person name="Noordeloos M.E."/>
            <person name="Ohm R.A."/>
            <person name="Ortiz-Santana B."/>
            <person name="Ovrebo C."/>
            <person name="Racz N."/>
            <person name="Riley R."/>
            <person name="Savchenko A."/>
            <person name="Shiryaev A."/>
            <person name="Soop K."/>
            <person name="Spirin V."/>
            <person name="Szebenyi C."/>
            <person name="Tomsovsky M."/>
            <person name="Tulloss R.E."/>
            <person name="Uehling J."/>
            <person name="Grigoriev I.V."/>
            <person name="Vagvolgyi C."/>
            <person name="Papp T."/>
            <person name="Martin F.M."/>
            <person name="Miettinen O."/>
            <person name="Hibbett D.S."/>
            <person name="Nagy L.G."/>
        </authorList>
    </citation>
    <scope>NUCLEOTIDE SEQUENCE [LARGE SCALE GENOMIC DNA]</scope>
    <source>
        <strain evidence="2 3">CBS 166.37</strain>
    </source>
</reference>
<keyword evidence="3" id="KW-1185">Reference proteome</keyword>
<evidence type="ECO:0000313" key="2">
    <source>
        <dbReference type="EMBL" id="TFK32073.1"/>
    </source>
</evidence>
<dbReference type="AlphaFoldDB" id="A0A5C3LIQ6"/>
<proteinExistence type="predicted"/>
<dbReference type="EMBL" id="ML213688">
    <property type="protein sequence ID" value="TFK32073.1"/>
    <property type="molecule type" value="Genomic_DNA"/>
</dbReference>
<name>A0A5C3LIQ6_9AGAR</name>
<evidence type="ECO:0000256" key="1">
    <source>
        <dbReference type="SAM" id="MobiDB-lite"/>
    </source>
</evidence>
<gene>
    <name evidence="2" type="ORF">BDQ12DRAFT_693086</name>
</gene>
<organism evidence="2 3">
    <name type="scientific">Crucibulum laeve</name>
    <dbReference type="NCBI Taxonomy" id="68775"/>
    <lineage>
        <taxon>Eukaryota</taxon>
        <taxon>Fungi</taxon>
        <taxon>Dikarya</taxon>
        <taxon>Basidiomycota</taxon>
        <taxon>Agaricomycotina</taxon>
        <taxon>Agaricomycetes</taxon>
        <taxon>Agaricomycetidae</taxon>
        <taxon>Agaricales</taxon>
        <taxon>Agaricineae</taxon>
        <taxon>Nidulariaceae</taxon>
        <taxon>Crucibulum</taxon>
    </lineage>
</organism>
<accession>A0A5C3LIQ6</accession>
<evidence type="ECO:0000313" key="3">
    <source>
        <dbReference type="Proteomes" id="UP000308652"/>
    </source>
</evidence>
<dbReference type="Proteomes" id="UP000308652">
    <property type="component" value="Unassembled WGS sequence"/>
</dbReference>
<sequence>MTPSSPSLLPGTPLASNKPFHPESPYRQCVVFFTYKRLPNSQSPTRLPRPRRAHCRLWRDLTSSSILSPLQTISCLPTHSTTLKNCSSFQDAVPDFTQLFLIELNHSNGSAMSQTGAYSSTLPEASSSRGGWSFHRPERVLDSLNDLYMPAHCLEYLHRFLAISQRASRVFGHLSVSVSCSRPFMVVGHGLELG</sequence>
<protein>
    <submittedName>
        <fullName evidence="2">Uncharacterized protein</fullName>
    </submittedName>
</protein>